<gene>
    <name evidence="2" type="ORF">OFUS_LOCUS13098</name>
</gene>
<feature type="signal peptide" evidence="1">
    <location>
        <begin position="1"/>
        <end position="24"/>
    </location>
</feature>
<protein>
    <submittedName>
        <fullName evidence="2">Uncharacterized protein</fullName>
    </submittedName>
</protein>
<reference evidence="2" key="1">
    <citation type="submission" date="2022-03" db="EMBL/GenBank/DDBJ databases">
        <authorList>
            <person name="Martin C."/>
        </authorList>
    </citation>
    <scope>NUCLEOTIDE SEQUENCE</scope>
</reference>
<sequence length="129" mass="14386">MYFQIKVVTIGTLILASLLTGSNACGSYCYADLTIRSACEEFSFDIYSMVICICKQCPGVPGKRKARKSTHTIDIKLDDDAEGAMDDASENWTDYDIRDTKEVSVTSEDRELSPLTMLLLRKLLGSSRR</sequence>
<organism evidence="2 3">
    <name type="scientific">Owenia fusiformis</name>
    <name type="common">Polychaete worm</name>
    <dbReference type="NCBI Taxonomy" id="6347"/>
    <lineage>
        <taxon>Eukaryota</taxon>
        <taxon>Metazoa</taxon>
        <taxon>Spiralia</taxon>
        <taxon>Lophotrochozoa</taxon>
        <taxon>Annelida</taxon>
        <taxon>Polychaeta</taxon>
        <taxon>Sedentaria</taxon>
        <taxon>Canalipalpata</taxon>
        <taxon>Sabellida</taxon>
        <taxon>Oweniida</taxon>
        <taxon>Oweniidae</taxon>
        <taxon>Owenia</taxon>
    </lineage>
</organism>
<accession>A0A8S4NZT1</accession>
<feature type="chain" id="PRO_5035758300" evidence="1">
    <location>
        <begin position="25"/>
        <end position="129"/>
    </location>
</feature>
<evidence type="ECO:0000256" key="1">
    <source>
        <dbReference type="SAM" id="SignalP"/>
    </source>
</evidence>
<dbReference type="Proteomes" id="UP000749559">
    <property type="component" value="Unassembled WGS sequence"/>
</dbReference>
<proteinExistence type="predicted"/>
<dbReference type="AlphaFoldDB" id="A0A8S4NZT1"/>
<name>A0A8S4NZT1_OWEFU</name>
<comment type="caution">
    <text evidence="2">The sequence shown here is derived from an EMBL/GenBank/DDBJ whole genome shotgun (WGS) entry which is preliminary data.</text>
</comment>
<evidence type="ECO:0000313" key="2">
    <source>
        <dbReference type="EMBL" id="CAH1787383.1"/>
    </source>
</evidence>
<keyword evidence="1" id="KW-0732">Signal</keyword>
<keyword evidence="3" id="KW-1185">Reference proteome</keyword>
<dbReference type="EMBL" id="CAIIXF020000006">
    <property type="protein sequence ID" value="CAH1787383.1"/>
    <property type="molecule type" value="Genomic_DNA"/>
</dbReference>
<evidence type="ECO:0000313" key="3">
    <source>
        <dbReference type="Proteomes" id="UP000749559"/>
    </source>
</evidence>